<dbReference type="AlphaFoldDB" id="A0A093TVA2"/>
<dbReference type="EMBL" id="JQHL01000020">
    <property type="protein sequence ID" value="KFX13691.1"/>
    <property type="molecule type" value="Genomic_DNA"/>
</dbReference>
<feature type="domain" description="HTH cro/C1-type" evidence="5">
    <location>
        <begin position="53"/>
        <end position="96"/>
    </location>
</feature>
<keyword evidence="1" id="KW-0805">Transcription regulation</keyword>
<sequence>MAAKMKELQEMAKSLHEHGGITDTTMERINNRVAAREFRERIEQAHAMSGADIQNMRSRYKMSQSSLAYALNMSVESVSKWERNEKKPSGAALRLLNIINEKGLDIFAS</sequence>
<keyword evidence="8" id="KW-1185">Reference proteome</keyword>
<evidence type="ECO:0000256" key="4">
    <source>
        <dbReference type="SAM" id="MobiDB-lite"/>
    </source>
</evidence>
<dbReference type="OrthoDB" id="9799384at2"/>
<dbReference type="Pfam" id="PF01381">
    <property type="entry name" value="HTH_3"/>
    <property type="match status" value="1"/>
</dbReference>
<evidence type="ECO:0000313" key="6">
    <source>
        <dbReference type="EMBL" id="KFW99932.1"/>
    </source>
</evidence>
<keyword evidence="2" id="KW-0238">DNA-binding</keyword>
<dbReference type="GO" id="GO:0003677">
    <property type="term" value="F:DNA binding"/>
    <property type="evidence" value="ECO:0007669"/>
    <property type="project" value="UniProtKB-KW"/>
</dbReference>
<evidence type="ECO:0000313" key="7">
    <source>
        <dbReference type="EMBL" id="KFX13691.1"/>
    </source>
</evidence>
<dbReference type="InterPro" id="IPR001387">
    <property type="entry name" value="Cro/C1-type_HTH"/>
</dbReference>
<evidence type="ECO:0000313" key="9">
    <source>
        <dbReference type="Proteomes" id="UP000032874"/>
    </source>
</evidence>
<dbReference type="InterPro" id="IPR052359">
    <property type="entry name" value="HTH-type_reg/antitoxin"/>
</dbReference>
<evidence type="ECO:0000256" key="1">
    <source>
        <dbReference type="ARBA" id="ARBA00023015"/>
    </source>
</evidence>
<organism evidence="6 9">
    <name type="scientific">Pectobacterium betavasculorum</name>
    <dbReference type="NCBI Taxonomy" id="55207"/>
    <lineage>
        <taxon>Bacteria</taxon>
        <taxon>Pseudomonadati</taxon>
        <taxon>Pseudomonadota</taxon>
        <taxon>Gammaproteobacteria</taxon>
        <taxon>Enterobacterales</taxon>
        <taxon>Pectobacteriaceae</taxon>
        <taxon>Pectobacterium</taxon>
    </lineage>
</organism>
<dbReference type="eggNOG" id="COG2944">
    <property type="taxonomic scope" value="Bacteria"/>
</dbReference>
<accession>A0A093TVA2</accession>
<evidence type="ECO:0000259" key="5">
    <source>
        <dbReference type="PROSITE" id="PS50943"/>
    </source>
</evidence>
<dbReference type="PROSITE" id="PS50943">
    <property type="entry name" value="HTH_CROC1"/>
    <property type="match status" value="1"/>
</dbReference>
<dbReference type="Gene3D" id="1.10.260.40">
    <property type="entry name" value="lambda repressor-like DNA-binding domains"/>
    <property type="match status" value="1"/>
</dbReference>
<dbReference type="PANTHER" id="PTHR36511:SF4">
    <property type="entry name" value="ANTITOXIN MQSA"/>
    <property type="match status" value="1"/>
</dbReference>
<dbReference type="InterPro" id="IPR010982">
    <property type="entry name" value="Lambda_DNA-bd_dom_sf"/>
</dbReference>
<reference evidence="8 9" key="1">
    <citation type="submission" date="2014-08" db="EMBL/GenBank/DDBJ databases">
        <title>Genome sequences of NCPPB Pectobacterium isolates.</title>
        <authorList>
            <person name="Glover R.H."/>
            <person name="Sapp M."/>
            <person name="Elphinstone J."/>
        </authorList>
    </citation>
    <scope>NUCLEOTIDE SEQUENCE [LARGE SCALE GENOMIC DNA]</scope>
    <source>
        <strain evidence="7 8">NCPPB 2793</strain>
        <strain evidence="6 9">NCPPB 2795</strain>
    </source>
</reference>
<dbReference type="RefSeq" id="WP_039308513.1">
    <property type="nucleotide sequence ID" value="NZ_JQHL01000020.1"/>
</dbReference>
<dbReference type="SUPFAM" id="SSF47413">
    <property type="entry name" value="lambda repressor-like DNA-binding domains"/>
    <property type="match status" value="1"/>
</dbReference>
<dbReference type="SMART" id="SM00530">
    <property type="entry name" value="HTH_XRE"/>
    <property type="match status" value="1"/>
</dbReference>
<dbReference type="PANTHER" id="PTHR36511">
    <property type="entry name" value="MERR FAMILY BACTERIAL REGULATORY PROTEIN"/>
    <property type="match status" value="1"/>
</dbReference>
<dbReference type="CDD" id="cd00093">
    <property type="entry name" value="HTH_XRE"/>
    <property type="match status" value="1"/>
</dbReference>
<evidence type="ECO:0000256" key="3">
    <source>
        <dbReference type="ARBA" id="ARBA00023163"/>
    </source>
</evidence>
<dbReference type="EMBL" id="JQHM01000020">
    <property type="protein sequence ID" value="KFW99932.1"/>
    <property type="molecule type" value="Genomic_DNA"/>
</dbReference>
<dbReference type="Proteomes" id="UP000032869">
    <property type="component" value="Unassembled WGS sequence"/>
</dbReference>
<keyword evidence="3" id="KW-0804">Transcription</keyword>
<evidence type="ECO:0000256" key="2">
    <source>
        <dbReference type="ARBA" id="ARBA00023125"/>
    </source>
</evidence>
<comment type="caution">
    <text evidence="6">The sequence shown here is derived from an EMBL/GenBank/DDBJ whole genome shotgun (WGS) entry which is preliminary data.</text>
</comment>
<gene>
    <name evidence="7" type="ORF">JV35_19615</name>
    <name evidence="6" type="ORF">KP22_20110</name>
</gene>
<protein>
    <submittedName>
        <fullName evidence="6">Transcriptional regulator, XRE family protein</fullName>
    </submittedName>
</protein>
<evidence type="ECO:0000313" key="8">
    <source>
        <dbReference type="Proteomes" id="UP000032869"/>
    </source>
</evidence>
<name>A0A093TVA2_9GAMM</name>
<proteinExistence type="predicted"/>
<dbReference type="STRING" id="55207.KP22_20110"/>
<feature type="region of interest" description="Disordered" evidence="4">
    <location>
        <begin position="1"/>
        <end position="27"/>
    </location>
</feature>
<dbReference type="Proteomes" id="UP000032874">
    <property type="component" value="Unassembled WGS sequence"/>
</dbReference>